<dbReference type="SMART" id="SM00684">
    <property type="entry name" value="DM15"/>
    <property type="match status" value="2"/>
</dbReference>
<evidence type="ECO:0000256" key="2">
    <source>
        <dbReference type="PROSITE-ProRule" id="PRU00332"/>
    </source>
</evidence>
<gene>
    <name evidence="5" type="ORF">EJ06DRAFT_475206</name>
</gene>
<evidence type="ECO:0000256" key="3">
    <source>
        <dbReference type="SAM" id="MobiDB-lite"/>
    </source>
</evidence>
<dbReference type="PANTHER" id="PTHR22792:SF132">
    <property type="entry name" value="LA-RELATED PROTEIN 1"/>
    <property type="match status" value="1"/>
</dbReference>
<feature type="compositionally biased region" description="Polar residues" evidence="3">
    <location>
        <begin position="36"/>
        <end position="56"/>
    </location>
</feature>
<dbReference type="AlphaFoldDB" id="A0A6G1HZV3"/>
<sequence length="928" mass="101201">MSIQNSAFESNGPTGPSSPEFGASSTSTLVREDDTSSLPNASSESTWENKSQTSNIADKAADSEKAPQHEKKKQADKDRWTKPLQDAPPPPVNVWKQRAEQAKSKGSTATGSDPAVGQPTEKSVEAPSTASSKKIINGEPETTHRHGKASEDEKLKPRRERRSGDESEKSRKQVNASGAEKGSLSAPLPSMRDQESWPTPLSLQDERRKVQPKSEKAEKEPVETNPPAASKGKNAWVTLAFTPTVVFNTPLPNANSRRGGRTGSRGGKDSGNRGGVFASTGPADRAHPSQAPLTNGETHPRRGRAARSSSPARTKRASSGSPVSRKDTRSAGHARETSTKDPSAEAQTSRHTEASVVDEGGSPKEGVEKKAGAGPESAFKGNSAERRNPYPSFPNRERVDNRGRGGARGGRSGAHTYHGSSHQFVNGVSSAQPPSFGLPRSPTYQADGFYGAGPQPGRGFRNGPNRAQSIPADGPFRGANGFPGNPLMHPLNTFMASNTGYEYPGMVPMSAVQVSPYMEIYSVMGMVSTQLEYYFSVDNLCKDIYLRKHMDSQGFVLLSVIADFNRVKSLTSDIELIKHVCQQSPNLEHRIGADGQDRLRTREGWEKWPLPMADRDPSAQNAGPEVLHMPPIPQPQGFDPRLQMHRRVPSGPVSAGAVPFQSVNGAQPLCNGYGLDGSADVADPHMVKGSGASTMSPAVQGTVPVNGISEQEPDLFSDEKTESLKILSRKSPVPKDLLAQFDRRQSGRKLSRINSNISEEGAQGHQPSIYMKDKSASAHERPPDSFSELYTNFRAHALEERIIPGSTPCPYDMDVLYQFWSHFLVRNFNARMYHEFKSLAEQDAVSRGSYVGRNNLIHFYGQALALQDPIRLVVARHYVELVRNEPTDGDRHAFKQLRTAWRDGALNMKNRKRIRDYISPELEAELDG</sequence>
<dbReference type="InterPro" id="IPR036390">
    <property type="entry name" value="WH_DNA-bd_sf"/>
</dbReference>
<dbReference type="SMART" id="SM00715">
    <property type="entry name" value="LA"/>
    <property type="match status" value="1"/>
</dbReference>
<dbReference type="OrthoDB" id="340227at2759"/>
<dbReference type="PANTHER" id="PTHR22792">
    <property type="entry name" value="LUPUS LA PROTEIN-RELATED"/>
    <property type="match status" value="1"/>
</dbReference>
<dbReference type="Gene3D" id="1.10.10.10">
    <property type="entry name" value="Winged helix-like DNA-binding domain superfamily/Winged helix DNA-binding domain"/>
    <property type="match status" value="1"/>
</dbReference>
<protein>
    <recommendedName>
        <fullName evidence="4">HTH La-type RNA-binding domain-containing protein</fullName>
    </recommendedName>
</protein>
<evidence type="ECO:0000313" key="6">
    <source>
        <dbReference type="Proteomes" id="UP000799640"/>
    </source>
</evidence>
<proteinExistence type="predicted"/>
<feature type="compositionally biased region" description="Basic and acidic residues" evidence="3">
    <location>
        <begin position="324"/>
        <end position="353"/>
    </location>
</feature>
<evidence type="ECO:0000313" key="5">
    <source>
        <dbReference type="EMBL" id="KAF2401349.1"/>
    </source>
</evidence>
<feature type="region of interest" description="Disordered" evidence="3">
    <location>
        <begin position="1"/>
        <end position="436"/>
    </location>
</feature>
<feature type="compositionally biased region" description="Basic and acidic residues" evidence="3">
    <location>
        <begin position="141"/>
        <end position="155"/>
    </location>
</feature>
<accession>A0A6G1HZV3</accession>
<name>A0A6G1HZV3_9PEZI</name>
<feature type="compositionally biased region" description="Basic and acidic residues" evidence="3">
    <location>
        <begin position="361"/>
        <end position="371"/>
    </location>
</feature>
<evidence type="ECO:0000256" key="1">
    <source>
        <dbReference type="ARBA" id="ARBA00022884"/>
    </source>
</evidence>
<organism evidence="5 6">
    <name type="scientific">Trichodelitschia bisporula</name>
    <dbReference type="NCBI Taxonomy" id="703511"/>
    <lineage>
        <taxon>Eukaryota</taxon>
        <taxon>Fungi</taxon>
        <taxon>Dikarya</taxon>
        <taxon>Ascomycota</taxon>
        <taxon>Pezizomycotina</taxon>
        <taxon>Dothideomycetes</taxon>
        <taxon>Dothideomycetes incertae sedis</taxon>
        <taxon>Phaeotrichales</taxon>
        <taxon>Phaeotrichaceae</taxon>
        <taxon>Trichodelitschia</taxon>
    </lineage>
</organism>
<feature type="compositionally biased region" description="Basic and acidic residues" evidence="3">
    <location>
        <begin position="162"/>
        <end position="171"/>
    </location>
</feature>
<feature type="compositionally biased region" description="Polar residues" evidence="3">
    <location>
        <begin position="245"/>
        <end position="255"/>
    </location>
</feature>
<dbReference type="InterPro" id="IPR006630">
    <property type="entry name" value="La_HTH"/>
</dbReference>
<feature type="compositionally biased region" description="Polar residues" evidence="3">
    <location>
        <begin position="418"/>
        <end position="433"/>
    </location>
</feature>
<dbReference type="GO" id="GO:0010494">
    <property type="term" value="C:cytoplasmic stress granule"/>
    <property type="evidence" value="ECO:0007669"/>
    <property type="project" value="TreeGrafter"/>
</dbReference>
<reference evidence="5" key="1">
    <citation type="journal article" date="2020" name="Stud. Mycol.">
        <title>101 Dothideomycetes genomes: a test case for predicting lifestyles and emergence of pathogens.</title>
        <authorList>
            <person name="Haridas S."/>
            <person name="Albert R."/>
            <person name="Binder M."/>
            <person name="Bloem J."/>
            <person name="Labutti K."/>
            <person name="Salamov A."/>
            <person name="Andreopoulos B."/>
            <person name="Baker S."/>
            <person name="Barry K."/>
            <person name="Bills G."/>
            <person name="Bluhm B."/>
            <person name="Cannon C."/>
            <person name="Castanera R."/>
            <person name="Culley D."/>
            <person name="Daum C."/>
            <person name="Ezra D."/>
            <person name="Gonzalez J."/>
            <person name="Henrissat B."/>
            <person name="Kuo A."/>
            <person name="Liang C."/>
            <person name="Lipzen A."/>
            <person name="Lutzoni F."/>
            <person name="Magnuson J."/>
            <person name="Mondo S."/>
            <person name="Nolan M."/>
            <person name="Ohm R."/>
            <person name="Pangilinan J."/>
            <person name="Park H.-J."/>
            <person name="Ramirez L."/>
            <person name="Alfaro M."/>
            <person name="Sun H."/>
            <person name="Tritt A."/>
            <person name="Yoshinaga Y."/>
            <person name="Zwiers L.-H."/>
            <person name="Turgeon B."/>
            <person name="Goodwin S."/>
            <person name="Spatafora J."/>
            <person name="Crous P."/>
            <person name="Grigoriev I."/>
        </authorList>
    </citation>
    <scope>NUCLEOTIDE SEQUENCE</scope>
    <source>
        <strain evidence="5">CBS 262.69</strain>
    </source>
</reference>
<dbReference type="InterPro" id="IPR036388">
    <property type="entry name" value="WH-like_DNA-bd_sf"/>
</dbReference>
<dbReference type="GO" id="GO:0000339">
    <property type="term" value="F:RNA cap binding"/>
    <property type="evidence" value="ECO:0007669"/>
    <property type="project" value="InterPro"/>
</dbReference>
<dbReference type="Pfam" id="PF21071">
    <property type="entry name" value="LARP1_HEAT"/>
    <property type="match status" value="1"/>
</dbReference>
<feature type="compositionally biased region" description="Basic and acidic residues" evidence="3">
    <location>
        <begin position="59"/>
        <end position="81"/>
    </location>
</feature>
<keyword evidence="6" id="KW-1185">Reference proteome</keyword>
<dbReference type="InterPro" id="IPR045180">
    <property type="entry name" value="La_dom_prot"/>
</dbReference>
<dbReference type="CDD" id="cd07323">
    <property type="entry name" value="LAM"/>
    <property type="match status" value="1"/>
</dbReference>
<keyword evidence="1 2" id="KW-0694">RNA-binding</keyword>
<dbReference type="GO" id="GO:0045727">
    <property type="term" value="P:positive regulation of translation"/>
    <property type="evidence" value="ECO:0007669"/>
    <property type="project" value="TreeGrafter"/>
</dbReference>
<feature type="domain" description="HTH La-type RNA-binding" evidence="4">
    <location>
        <begin position="517"/>
        <end position="612"/>
    </location>
</feature>
<feature type="compositionally biased region" description="Basic and acidic residues" evidence="3">
    <location>
        <begin position="204"/>
        <end position="222"/>
    </location>
</feature>
<dbReference type="GO" id="GO:0005829">
    <property type="term" value="C:cytosol"/>
    <property type="evidence" value="ECO:0007669"/>
    <property type="project" value="TreeGrafter"/>
</dbReference>
<dbReference type="Proteomes" id="UP000799640">
    <property type="component" value="Unassembled WGS sequence"/>
</dbReference>
<feature type="region of interest" description="Disordered" evidence="3">
    <location>
        <begin position="744"/>
        <end position="783"/>
    </location>
</feature>
<dbReference type="Pfam" id="PF05383">
    <property type="entry name" value="La"/>
    <property type="match status" value="1"/>
</dbReference>
<dbReference type="PROSITE" id="PS50961">
    <property type="entry name" value="HTH_LA"/>
    <property type="match status" value="1"/>
</dbReference>
<dbReference type="InterPro" id="IPR006607">
    <property type="entry name" value="DM15"/>
</dbReference>
<feature type="compositionally biased region" description="Polar residues" evidence="3">
    <location>
        <begin position="1"/>
        <end position="29"/>
    </location>
</feature>
<dbReference type="EMBL" id="ML996693">
    <property type="protein sequence ID" value="KAF2401349.1"/>
    <property type="molecule type" value="Genomic_DNA"/>
</dbReference>
<feature type="compositionally biased region" description="Basic and acidic residues" evidence="3">
    <location>
        <begin position="771"/>
        <end position="783"/>
    </location>
</feature>
<dbReference type="SUPFAM" id="SSF46785">
    <property type="entry name" value="Winged helix' DNA-binding domain"/>
    <property type="match status" value="1"/>
</dbReference>
<dbReference type="GO" id="GO:0048255">
    <property type="term" value="P:mRNA stabilization"/>
    <property type="evidence" value="ECO:0007669"/>
    <property type="project" value="InterPro"/>
</dbReference>
<evidence type="ECO:0000259" key="4">
    <source>
        <dbReference type="PROSITE" id="PS50961"/>
    </source>
</evidence>